<sequence precursor="true">MKKQWLAPAKLNIFLYITGRRADGYHFLQTLFYFLDYSDLITITPTCDSRIRLLNTIDGIEEKDNLIIRAAKLLQHYCWSVGDPSAPGADIELKKNYQ</sequence>
<evidence type="ECO:0008006" key="6">
    <source>
        <dbReference type="Google" id="ProtNLM"/>
    </source>
</evidence>
<accession>J3TYG3</accession>
<keyword evidence="5" id="KW-1185">Reference proteome</keyword>
<dbReference type="GO" id="GO:0005524">
    <property type="term" value="F:ATP binding"/>
    <property type="evidence" value="ECO:0007669"/>
    <property type="project" value="UniProtKB-KW"/>
</dbReference>
<dbReference type="PATRIC" id="fig|134287.3.peg.69"/>
<keyword evidence="2" id="KW-0808">Transferase</keyword>
<keyword evidence="3" id="KW-0067">ATP-binding</keyword>
<keyword evidence="1" id="KW-0547">Nucleotide-binding</keyword>
<organism evidence="4 5">
    <name type="scientific">secondary endosymbiont of Heteropsylla cubana</name>
    <dbReference type="NCBI Taxonomy" id="134287"/>
    <lineage>
        <taxon>Bacteria</taxon>
        <taxon>Pseudomonadati</taxon>
        <taxon>Pseudomonadota</taxon>
        <taxon>Gammaproteobacteria</taxon>
        <taxon>Enterobacterales</taxon>
        <taxon>Enterobacteriaceae</taxon>
        <taxon>aphid secondary symbionts</taxon>
    </lineage>
</organism>
<gene>
    <name evidence="4" type="ORF">A35E_00073</name>
</gene>
<dbReference type="AlphaFoldDB" id="J3TYG3"/>
<protein>
    <recommendedName>
        <fullName evidence="6">4-(Cytidine 5'-diphospho)-2-C-methyl-D-erythritol kinase</fullName>
    </recommendedName>
</protein>
<keyword evidence="2" id="KW-0418">Kinase</keyword>
<dbReference type="PANTHER" id="PTHR43527">
    <property type="entry name" value="4-DIPHOSPHOCYTIDYL-2-C-METHYL-D-ERYTHRITOL KINASE, CHLOROPLASTIC"/>
    <property type="match status" value="1"/>
</dbReference>
<evidence type="ECO:0000256" key="2">
    <source>
        <dbReference type="ARBA" id="ARBA00022777"/>
    </source>
</evidence>
<dbReference type="Gene3D" id="3.30.230.10">
    <property type="match status" value="1"/>
</dbReference>
<dbReference type="PANTHER" id="PTHR43527:SF2">
    <property type="entry name" value="4-DIPHOSPHOCYTIDYL-2-C-METHYL-D-ERYTHRITOL KINASE, CHLOROPLASTIC"/>
    <property type="match status" value="1"/>
</dbReference>
<evidence type="ECO:0000256" key="3">
    <source>
        <dbReference type="ARBA" id="ARBA00022840"/>
    </source>
</evidence>
<dbReference type="HOGENOM" id="CLU_132707_1_0_6"/>
<dbReference type="InterPro" id="IPR020568">
    <property type="entry name" value="Ribosomal_Su5_D2-typ_SF"/>
</dbReference>
<evidence type="ECO:0000313" key="4">
    <source>
        <dbReference type="EMBL" id="AFP85395.1"/>
    </source>
</evidence>
<dbReference type="KEGG" id="sehc:A35E_00073"/>
<dbReference type="Proteomes" id="UP000003937">
    <property type="component" value="Chromosome"/>
</dbReference>
<evidence type="ECO:0000313" key="5">
    <source>
        <dbReference type="Proteomes" id="UP000003937"/>
    </source>
</evidence>
<evidence type="ECO:0000256" key="1">
    <source>
        <dbReference type="ARBA" id="ARBA00022741"/>
    </source>
</evidence>
<reference evidence="4 5" key="1">
    <citation type="journal article" date="2012" name="Mol. Biol. Evol.">
        <title>Genome reduction and co-evolution between the primary and secondary bacterial symbionts of psyllids.</title>
        <authorList>
            <person name="Sloan D.B."/>
            <person name="Moran N.A."/>
        </authorList>
    </citation>
    <scope>NUCLEOTIDE SEQUENCE [LARGE SCALE GENOMIC DNA]</scope>
    <source>
        <strain evidence="4">Hcub_S</strain>
    </source>
</reference>
<name>J3TYG3_9ENTR</name>
<dbReference type="InterPro" id="IPR014721">
    <property type="entry name" value="Ribsml_uS5_D2-typ_fold_subgr"/>
</dbReference>
<dbReference type="STRING" id="134287.A35E_00073"/>
<dbReference type="EMBL" id="CP003547">
    <property type="protein sequence ID" value="AFP85395.1"/>
    <property type="molecule type" value="Genomic_DNA"/>
</dbReference>
<dbReference type="SUPFAM" id="SSF54211">
    <property type="entry name" value="Ribosomal protein S5 domain 2-like"/>
    <property type="match status" value="1"/>
</dbReference>
<dbReference type="GO" id="GO:0050515">
    <property type="term" value="F:4-(cytidine 5'-diphospho)-2-C-methyl-D-erythritol kinase activity"/>
    <property type="evidence" value="ECO:0007669"/>
    <property type="project" value="TreeGrafter"/>
</dbReference>
<proteinExistence type="predicted"/>